<dbReference type="Proteomes" id="UP000287171">
    <property type="component" value="Unassembled WGS sequence"/>
</dbReference>
<feature type="transmembrane region" description="Helical" evidence="1">
    <location>
        <begin position="34"/>
        <end position="52"/>
    </location>
</feature>
<dbReference type="GO" id="GO:0003676">
    <property type="term" value="F:nucleic acid binding"/>
    <property type="evidence" value="ECO:0007669"/>
    <property type="project" value="InterPro"/>
</dbReference>
<dbReference type="EMBL" id="BIFT01000002">
    <property type="protein sequence ID" value="GCE29864.1"/>
    <property type="molecule type" value="Genomic_DNA"/>
</dbReference>
<evidence type="ECO:0000313" key="3">
    <source>
        <dbReference type="Proteomes" id="UP000287171"/>
    </source>
</evidence>
<sequence length="94" mass="10825">MAFIIIGYFLVLNILTFVVYGLDKRSARMGGQRVPENVLLFLAFIGGTPAAYAARRYFRHKTIKRPFITRLRLILIVQIAILLLAVLFFFYKQG</sequence>
<comment type="caution">
    <text evidence="2">The sequence shown here is derived from an EMBL/GenBank/DDBJ whole genome shotgun (WGS) entry which is preliminary data.</text>
</comment>
<dbReference type="AlphaFoldDB" id="A0A402BEQ0"/>
<evidence type="ECO:0000313" key="2">
    <source>
        <dbReference type="EMBL" id="GCE29864.1"/>
    </source>
</evidence>
<dbReference type="InterPro" id="IPR010718">
    <property type="entry name" value="DUF1294"/>
</dbReference>
<dbReference type="RefSeq" id="WP_218027581.1">
    <property type="nucleotide sequence ID" value="NZ_BIFT01000002.1"/>
</dbReference>
<keyword evidence="1" id="KW-1133">Transmembrane helix</keyword>
<gene>
    <name evidence="2" type="ORF">KDA_53480</name>
</gene>
<reference evidence="3" key="1">
    <citation type="submission" date="2018-12" db="EMBL/GenBank/DDBJ databases">
        <title>Tengunoibacter tsumagoiensis gen. nov., sp. nov., Dictyobacter kobayashii sp. nov., D. alpinus sp. nov., and D. joshuensis sp. nov. and description of Dictyobacteraceae fam. nov. within the order Ktedonobacterales isolated from Tengu-no-mugimeshi.</title>
        <authorList>
            <person name="Wang C.M."/>
            <person name="Zheng Y."/>
            <person name="Sakai Y."/>
            <person name="Toyoda A."/>
            <person name="Minakuchi Y."/>
            <person name="Abe K."/>
            <person name="Yokota A."/>
            <person name="Yabe S."/>
        </authorList>
    </citation>
    <scope>NUCLEOTIDE SEQUENCE [LARGE SCALE GENOMIC DNA]</scope>
    <source>
        <strain evidence="3">Uno16</strain>
    </source>
</reference>
<organism evidence="2 3">
    <name type="scientific">Dictyobacter alpinus</name>
    <dbReference type="NCBI Taxonomy" id="2014873"/>
    <lineage>
        <taxon>Bacteria</taxon>
        <taxon>Bacillati</taxon>
        <taxon>Chloroflexota</taxon>
        <taxon>Ktedonobacteria</taxon>
        <taxon>Ktedonobacterales</taxon>
        <taxon>Dictyobacteraceae</taxon>
        <taxon>Dictyobacter</taxon>
    </lineage>
</organism>
<keyword evidence="3" id="KW-1185">Reference proteome</keyword>
<keyword evidence="1" id="KW-0472">Membrane</keyword>
<dbReference type="Pfam" id="PF06961">
    <property type="entry name" value="DUF1294"/>
    <property type="match status" value="1"/>
</dbReference>
<dbReference type="PIRSF" id="PIRSF002599">
    <property type="entry name" value="Cold_shock_A"/>
    <property type="match status" value="1"/>
</dbReference>
<name>A0A402BEQ0_9CHLR</name>
<feature type="transmembrane region" description="Helical" evidence="1">
    <location>
        <begin position="73"/>
        <end position="91"/>
    </location>
</feature>
<dbReference type="InterPro" id="IPR012156">
    <property type="entry name" value="Cold_shock_CspA"/>
</dbReference>
<evidence type="ECO:0008006" key="4">
    <source>
        <dbReference type="Google" id="ProtNLM"/>
    </source>
</evidence>
<evidence type="ECO:0000256" key="1">
    <source>
        <dbReference type="SAM" id="Phobius"/>
    </source>
</evidence>
<accession>A0A402BEQ0</accession>
<proteinExistence type="predicted"/>
<feature type="transmembrane region" description="Helical" evidence="1">
    <location>
        <begin position="5"/>
        <end position="22"/>
    </location>
</feature>
<keyword evidence="1" id="KW-0812">Transmembrane</keyword>
<protein>
    <recommendedName>
        <fullName evidence="4">Cold-shock protein</fullName>
    </recommendedName>
</protein>